<feature type="region of interest" description="Disordered" evidence="3">
    <location>
        <begin position="231"/>
        <end position="318"/>
    </location>
</feature>
<name>A0A8H3VCM4_VENIN</name>
<dbReference type="GO" id="GO:0005737">
    <property type="term" value="C:cytoplasm"/>
    <property type="evidence" value="ECO:0007669"/>
    <property type="project" value="TreeGrafter"/>
</dbReference>
<evidence type="ECO:0000313" key="6">
    <source>
        <dbReference type="Proteomes" id="UP000433883"/>
    </source>
</evidence>
<dbReference type="InterPro" id="IPR006760">
    <property type="entry name" value="Endosulphine"/>
</dbReference>
<evidence type="ECO:0000256" key="2">
    <source>
        <dbReference type="RuleBase" id="RU363120"/>
    </source>
</evidence>
<feature type="compositionally biased region" description="Polar residues" evidence="3">
    <location>
        <begin position="239"/>
        <end position="258"/>
    </location>
</feature>
<feature type="compositionally biased region" description="Basic and acidic residues" evidence="3">
    <location>
        <begin position="294"/>
        <end position="310"/>
    </location>
</feature>
<evidence type="ECO:0000256" key="3">
    <source>
        <dbReference type="SAM" id="MobiDB-lite"/>
    </source>
</evidence>
<comment type="caution">
    <text evidence="5">The sequence shown here is derived from an EMBL/GenBank/DDBJ whole genome shotgun (WGS) entry which is preliminary data.</text>
</comment>
<keyword evidence="4" id="KW-0732">Signal</keyword>
<dbReference type="Proteomes" id="UP000433883">
    <property type="component" value="Unassembled WGS sequence"/>
</dbReference>
<dbReference type="GO" id="GO:0004864">
    <property type="term" value="F:protein phosphatase inhibitor activity"/>
    <property type="evidence" value="ECO:0007669"/>
    <property type="project" value="TreeGrafter"/>
</dbReference>
<comment type="similarity">
    <text evidence="1 2">Belongs to the endosulfine family.</text>
</comment>
<dbReference type="PANTHER" id="PTHR10358:SF6">
    <property type="entry name" value="ENDOSULFINE, ISOFORM A"/>
    <property type="match status" value="1"/>
</dbReference>
<proteinExistence type="inferred from homology"/>
<evidence type="ECO:0000256" key="4">
    <source>
        <dbReference type="SAM" id="SignalP"/>
    </source>
</evidence>
<evidence type="ECO:0000313" key="5">
    <source>
        <dbReference type="EMBL" id="KAE9984514.1"/>
    </source>
</evidence>
<dbReference type="PANTHER" id="PTHR10358">
    <property type="entry name" value="ENDOSULFINE"/>
    <property type="match status" value="1"/>
</dbReference>
<protein>
    <recommendedName>
        <fullName evidence="2">mRNA stability protein</fullName>
    </recommendedName>
</protein>
<evidence type="ECO:0000256" key="1">
    <source>
        <dbReference type="ARBA" id="ARBA00010520"/>
    </source>
</evidence>
<dbReference type="EMBL" id="WNWQ01000016">
    <property type="protein sequence ID" value="KAE9984514.1"/>
    <property type="molecule type" value="Genomic_DNA"/>
</dbReference>
<feature type="chain" id="PRO_5034897432" description="mRNA stability protein" evidence="4">
    <location>
        <begin position="24"/>
        <end position="318"/>
    </location>
</feature>
<feature type="signal peptide" evidence="4">
    <location>
        <begin position="1"/>
        <end position="23"/>
    </location>
</feature>
<reference evidence="5 6" key="1">
    <citation type="submission" date="2019-11" db="EMBL/GenBank/DDBJ databases">
        <title>Venturia inaequalis Genome Resource.</title>
        <authorList>
            <person name="Lichtner F.J."/>
        </authorList>
    </citation>
    <scope>NUCLEOTIDE SEQUENCE [LARGE SCALE GENOMIC DNA]</scope>
    <source>
        <strain evidence="5">Bline_iso_100314</strain>
    </source>
</reference>
<sequence>MLCLLSTPIFFTLISLFAALTAGQIRNNTHGPGYYVQSNNGGTPDFLLVRGGQDNKIYSDVFLCTNNFLQGDCRVVALEWGLQGCLTLQPEMQNSINSWAFPLQVTKAVGAEQCRTYGQEDCNGYRRNITPGPDSSLELGDPRAAAQMLLQCQIQATTLKMNPHQQNKVDISVRSLSPDEQRLFRLYGKLPNKKDLLQNKLKERKYFDSGDYALSKAGKASDIGVTQIGREHPVPENIPHSSTSPANGHHGSISSASPGTVPAGLLGRGASPVKEGGSFLHRETSASDMEPEDSEPKSEETLEEGSEHARLKPVAISQ</sequence>
<accession>A0A8H3VCM4</accession>
<organism evidence="5 6">
    <name type="scientific">Venturia inaequalis</name>
    <name type="common">Apple scab fungus</name>
    <dbReference type="NCBI Taxonomy" id="5025"/>
    <lineage>
        <taxon>Eukaryota</taxon>
        <taxon>Fungi</taxon>
        <taxon>Dikarya</taxon>
        <taxon>Ascomycota</taxon>
        <taxon>Pezizomycotina</taxon>
        <taxon>Dothideomycetes</taxon>
        <taxon>Pleosporomycetidae</taxon>
        <taxon>Venturiales</taxon>
        <taxon>Venturiaceae</taxon>
        <taxon>Venturia</taxon>
    </lineage>
</organism>
<dbReference type="AlphaFoldDB" id="A0A8H3VCM4"/>
<dbReference type="Pfam" id="PF04667">
    <property type="entry name" value="Endosulfine"/>
    <property type="match status" value="1"/>
</dbReference>
<gene>
    <name evidence="5" type="ORF">BLS_002216</name>
</gene>
<comment type="function">
    <text evidence="2">Plays an essential role in initiation of the G0 program by preventing the degradation of specific nutrient-regulated mRNAs via the 5'-3' mRNA decay pathway.</text>
</comment>